<sequence>MQHSRMYNPGGGKRDGDNRARNVSMSANQASLIVGGGSSSHSSMRSTSSIGNTLTIGRRDPSRPHNVSSNGKVIRHNLITSFGNSVGGTGSSSASLSTIPGSSDIIQDQYTTPSNRLTEPVPITVWFHEVRTSSEDVVLDAATVPGVREGDICELTSSFHEQKKRFVFKVSSGNSSNVSPGSATQNNMGNSVPTPIPTSSNPVAPLSMNINNNNNNNATTPKGNYQISLLSNPLQKLMDLPPRSQAVLRVVPLQSVEADTVEIFIKDISLSRDSMWSFSSTLVGTCVYAQKRLTYLNGRCGTVKNIYKDGKSIFSGYIGQSTIVNFRSESSRLVFLVHLAREMWHFEENGEIMFHKLVNTLFPKIFQKWRDNGAHHSITIVLFTSVDLTTVPWTSLGQGEKPSNRRDFFRVAVDQIDIFHWDRIMANLRLEFANFKRDIMLHQEKNSEGYIIQGESLPSVKGNILEAVNLAITLVCDRFRNADLKHSLNHFVLVTSGTGLFDVDYNLMVETSRKMTSIDVALDIVCLSQPPLHIVPLFRYKDPTNGGKIAHCVPNWCDISFFKDSGFKSSQWIPRCKIYELQMMGVMENEINELEIERLYLKNAKSALEAMEMYDEEVFQPVDIKSSRVGSIGQLQKRDGGKEVKELPSTPNEATTPNNMSLSLMWNSKKPLSSAKVVDVLTTNSLALGTTNTGSDVSALTTLYTLNKNSDVTNNGNSNLNLLAPRAIRSESSTPNSSRSHTPIPIKSSRMFTQPRMIGELELSRSPKRDMRDIQREMLDKRDVPRDNDKNSRDVPLDRSSNSGSMSGRHLSNTDDRPKLSHTNSLWTNVPNPSKEMHTDVLEFLRLSRWNGVFPPKIKRKQVKWRSFQSPAALPLVTKNFPSVRELESEYTFQLYDVLLSPDNDLHLASTKDLMREMIQLRLLLGFQICFGDEVKRVEASWQSGGSPENLIKYFPQTGDCLGAIVYMSLDDEIHRIMCDYNGNLSVQLYRHNKAMKEVPTALGARNYKLNPYLPLIRTRYADEYSPAKIDAINTKPKKYNWNQFDQLLAGLDDIMPDDQKDFHKMKFVVMPIATPKNAFYISNERLSDEEIRVEGIRKLIAMIERGKCGSVGSVPSSAGSRKKEVILPEISFYTGNLYEFLCESENFDKSKEGLLSDREQFNKSIKLVHLAQELQSSNGLTLADRTWHFKTHHHCFLGNELVSWLIENFEDIDSREDAAAFGQQLMDNGLFKHVESRHGLLDGYYFYEFSSEYIDKTSNQSQQQQSQSLNGWFKRNKSVTQESTTPTTSDSESLATSQDAATVNKASSTTPPKKKKFFLSNQVSYNVDPLKKSFKPEIITVHYDKVHNPDHCYHIRFQWLNTTAKFIDETITSWARFCERHGLKLVETPWNELCEIPRTNPFHSFVDLKLVLNPWTDPEFKDSPKLVDNKFYFHLYLLRKSGFFLDNRSANFFSKDDIEISYSWGKPIFKYAQYIHRTGMYIVELRDSGNMFLAPNNVHLVRSSISLAMMSDHDKTQLQTSGSQQVMLNFRSICTSEKRLREIFVEAKHASERG</sequence>
<feature type="compositionally biased region" description="Low complexity" evidence="5">
    <location>
        <begin position="730"/>
        <end position="740"/>
    </location>
</feature>
<evidence type="ECO:0000256" key="1">
    <source>
        <dbReference type="ARBA" id="ARBA00004148"/>
    </source>
</evidence>
<feature type="compositionally biased region" description="Polar residues" evidence="5">
    <location>
        <begin position="821"/>
        <end position="831"/>
    </location>
</feature>
<dbReference type="InterPro" id="IPR027244">
    <property type="entry name" value="IML1"/>
</dbReference>
<protein>
    <recommendedName>
        <fullName evidence="3">Vacuolar membrane-associated protein IML1</fullName>
    </recommendedName>
    <alternativeName>
        <fullName evidence="4">Vacuolar membrane-associated protein iml1</fullName>
    </alternativeName>
</protein>
<feature type="compositionally biased region" description="Low complexity" evidence="5">
    <location>
        <begin position="1281"/>
        <end position="1294"/>
    </location>
</feature>
<dbReference type="Gene3D" id="1.10.10.10">
    <property type="entry name" value="Winged helix-like DNA-binding domain superfamily/Winged helix DNA-binding domain"/>
    <property type="match status" value="1"/>
</dbReference>
<feature type="region of interest" description="Disordered" evidence="5">
    <location>
        <begin position="635"/>
        <end position="659"/>
    </location>
</feature>
<feature type="compositionally biased region" description="Low complexity" evidence="5">
    <location>
        <begin position="39"/>
        <end position="51"/>
    </location>
</feature>
<dbReference type="EMBL" id="OZ004256">
    <property type="protein sequence ID" value="CAK7905498.1"/>
    <property type="molecule type" value="Genomic_DNA"/>
</dbReference>
<dbReference type="Pfam" id="PF00610">
    <property type="entry name" value="DEP"/>
    <property type="match status" value="1"/>
</dbReference>
<evidence type="ECO:0000256" key="4">
    <source>
        <dbReference type="ARBA" id="ARBA00021881"/>
    </source>
</evidence>
<keyword evidence="8" id="KW-1185">Reference proteome</keyword>
<feature type="region of interest" description="Disordered" evidence="5">
    <location>
        <begin position="729"/>
        <end position="831"/>
    </location>
</feature>
<evidence type="ECO:0000259" key="6">
    <source>
        <dbReference type="PROSITE" id="PS50186"/>
    </source>
</evidence>
<feature type="compositionally biased region" description="Polar residues" evidence="5">
    <location>
        <begin position="649"/>
        <end position="659"/>
    </location>
</feature>
<feature type="region of interest" description="Disordered" evidence="5">
    <location>
        <begin position="175"/>
        <end position="211"/>
    </location>
</feature>
<feature type="region of interest" description="Disordered" evidence="5">
    <location>
        <begin position="1281"/>
        <end position="1312"/>
    </location>
</feature>
<dbReference type="SMART" id="SM00049">
    <property type="entry name" value="DEP"/>
    <property type="match status" value="1"/>
</dbReference>
<evidence type="ECO:0000256" key="2">
    <source>
        <dbReference type="ARBA" id="ARBA00005643"/>
    </source>
</evidence>
<feature type="region of interest" description="Disordered" evidence="5">
    <location>
        <begin position="1"/>
        <end position="20"/>
    </location>
</feature>
<comment type="similarity">
    <text evidence="2">Belongs to the IML1 family.</text>
</comment>
<organism evidence="7 8">
    <name type="scientific">[Candida] anglica</name>
    <dbReference type="NCBI Taxonomy" id="148631"/>
    <lineage>
        <taxon>Eukaryota</taxon>
        <taxon>Fungi</taxon>
        <taxon>Dikarya</taxon>
        <taxon>Ascomycota</taxon>
        <taxon>Saccharomycotina</taxon>
        <taxon>Pichiomycetes</taxon>
        <taxon>Debaryomycetaceae</taxon>
        <taxon>Kurtzmaniella</taxon>
    </lineage>
</organism>
<dbReference type="CDD" id="cd04449">
    <property type="entry name" value="DEP_DEPDC5-like"/>
    <property type="match status" value="1"/>
</dbReference>
<dbReference type="InterPro" id="IPR000591">
    <property type="entry name" value="DEP_dom"/>
</dbReference>
<evidence type="ECO:0000256" key="5">
    <source>
        <dbReference type="SAM" id="MobiDB-lite"/>
    </source>
</evidence>
<gene>
    <name evidence="7" type="primary">IML1</name>
    <name evidence="7" type="ORF">CAAN4_D14356</name>
</gene>
<dbReference type="InterPro" id="IPR048255">
    <property type="entry name" value="IML1_N"/>
</dbReference>
<feature type="compositionally biased region" description="Basic and acidic residues" evidence="5">
    <location>
        <begin position="636"/>
        <end position="646"/>
    </location>
</feature>
<feature type="compositionally biased region" description="Polar residues" evidence="5">
    <location>
        <begin position="1295"/>
        <end position="1307"/>
    </location>
</feature>
<dbReference type="SUPFAM" id="SSF46785">
    <property type="entry name" value="Winged helix' DNA-binding domain"/>
    <property type="match status" value="1"/>
</dbReference>
<evidence type="ECO:0000313" key="7">
    <source>
        <dbReference type="EMBL" id="CAK7905498.1"/>
    </source>
</evidence>
<dbReference type="Pfam" id="PF12257">
    <property type="entry name" value="IML1"/>
    <property type="match status" value="1"/>
</dbReference>
<reference evidence="7 8" key="1">
    <citation type="submission" date="2024-01" db="EMBL/GenBank/DDBJ databases">
        <authorList>
            <consortium name="Genoscope - CEA"/>
            <person name="William W."/>
        </authorList>
    </citation>
    <scope>NUCLEOTIDE SEQUENCE [LARGE SCALE GENOMIC DNA]</scope>
    <source>
        <strain evidence="7 8">29B2s-10</strain>
    </source>
</reference>
<proteinExistence type="inferred from homology"/>
<dbReference type="PANTHER" id="PTHR13179:SF8">
    <property type="entry name" value="GATOR COMPLEX PROTEIN DEPDC5"/>
    <property type="match status" value="1"/>
</dbReference>
<evidence type="ECO:0000313" key="8">
    <source>
        <dbReference type="Proteomes" id="UP001497600"/>
    </source>
</evidence>
<name>A0ABP0EBP6_9ASCO</name>
<feature type="compositionally biased region" description="Polar residues" evidence="5">
    <location>
        <begin position="183"/>
        <end position="202"/>
    </location>
</feature>
<accession>A0ABP0EBP6</accession>
<feature type="region of interest" description="Disordered" evidence="5">
    <location>
        <begin position="33"/>
        <end position="70"/>
    </location>
</feature>
<dbReference type="InterPro" id="IPR036388">
    <property type="entry name" value="WH-like_DNA-bd_sf"/>
</dbReference>
<dbReference type="Proteomes" id="UP001497600">
    <property type="component" value="Chromosome D"/>
</dbReference>
<dbReference type="PROSITE" id="PS50186">
    <property type="entry name" value="DEP"/>
    <property type="match status" value="1"/>
</dbReference>
<feature type="domain" description="DEP" evidence="6">
    <location>
        <begin position="1177"/>
        <end position="1252"/>
    </location>
</feature>
<dbReference type="Pfam" id="PF19418">
    <property type="entry name" value="DEPDC5_CTD"/>
    <property type="match status" value="1"/>
</dbReference>
<feature type="compositionally biased region" description="Basic and acidic residues" evidence="5">
    <location>
        <begin position="762"/>
        <end position="797"/>
    </location>
</feature>
<dbReference type="InterPro" id="IPR036390">
    <property type="entry name" value="WH_DNA-bd_sf"/>
</dbReference>
<dbReference type="PANTHER" id="PTHR13179">
    <property type="entry name" value="DEP DOMAIN CONTAINING PROTEIN 5"/>
    <property type="match status" value="1"/>
</dbReference>
<evidence type="ECO:0000256" key="3">
    <source>
        <dbReference type="ARBA" id="ARBA00018529"/>
    </source>
</evidence>
<dbReference type="InterPro" id="IPR045838">
    <property type="entry name" value="DEPDC5_CTD"/>
</dbReference>
<comment type="subcellular location">
    <subcellularLocation>
        <location evidence="1">Vacuole membrane</location>
        <topology evidence="1">Peripheral membrane protein</topology>
    </subcellularLocation>
</comment>